<feature type="domain" description="HTH marR-type" evidence="1">
    <location>
        <begin position="5"/>
        <end position="137"/>
    </location>
</feature>
<dbReference type="InterPro" id="IPR036390">
    <property type="entry name" value="WH_DNA-bd_sf"/>
</dbReference>
<dbReference type="GO" id="GO:0006950">
    <property type="term" value="P:response to stress"/>
    <property type="evidence" value="ECO:0007669"/>
    <property type="project" value="TreeGrafter"/>
</dbReference>
<dbReference type="EMBL" id="BSPP01000007">
    <property type="protein sequence ID" value="GLS86845.1"/>
    <property type="molecule type" value="Genomic_DNA"/>
</dbReference>
<dbReference type="SMART" id="SM00347">
    <property type="entry name" value="HTH_MARR"/>
    <property type="match status" value="1"/>
</dbReference>
<reference evidence="2 3" key="1">
    <citation type="journal article" date="2014" name="Int. J. Syst. Evol. Microbiol.">
        <title>Complete genome sequence of Corynebacterium casei LMG S-19264T (=DSM 44701T), isolated from a smear-ripened cheese.</title>
        <authorList>
            <consortium name="US DOE Joint Genome Institute (JGI-PGF)"/>
            <person name="Walter F."/>
            <person name="Albersmeier A."/>
            <person name="Kalinowski J."/>
            <person name="Ruckert C."/>
        </authorList>
    </citation>
    <scope>NUCLEOTIDE SEQUENCE [LARGE SCALE GENOMIC DNA]</scope>
    <source>
        <strain evidence="2 3">NBRC 111766</strain>
    </source>
</reference>
<dbReference type="PANTHER" id="PTHR33164:SF43">
    <property type="entry name" value="HTH-TYPE TRANSCRIPTIONAL REPRESSOR YETL"/>
    <property type="match status" value="1"/>
</dbReference>
<dbReference type="InterPro" id="IPR000835">
    <property type="entry name" value="HTH_MarR-typ"/>
</dbReference>
<dbReference type="AlphaFoldDB" id="A0AA37U3B6"/>
<dbReference type="Gene3D" id="1.10.10.10">
    <property type="entry name" value="Winged helix-like DNA-binding domain superfamily/Winged helix DNA-binding domain"/>
    <property type="match status" value="1"/>
</dbReference>
<evidence type="ECO:0000259" key="1">
    <source>
        <dbReference type="PROSITE" id="PS50995"/>
    </source>
</evidence>
<dbReference type="PROSITE" id="PS50995">
    <property type="entry name" value="HTH_MARR_2"/>
    <property type="match status" value="1"/>
</dbReference>
<dbReference type="Pfam" id="PF12802">
    <property type="entry name" value="MarR_2"/>
    <property type="match status" value="1"/>
</dbReference>
<gene>
    <name evidence="2" type="ORF">GCM10010873_18190</name>
</gene>
<dbReference type="Proteomes" id="UP001157355">
    <property type="component" value="Unassembled WGS sequence"/>
</dbReference>
<evidence type="ECO:0000313" key="2">
    <source>
        <dbReference type="EMBL" id="GLS86845.1"/>
    </source>
</evidence>
<proteinExistence type="predicted"/>
<keyword evidence="3" id="KW-1185">Reference proteome</keyword>
<name>A0AA37U3B6_9RHOB</name>
<dbReference type="RefSeq" id="WP_284325038.1">
    <property type="nucleotide sequence ID" value="NZ_BSPP01000007.1"/>
</dbReference>
<comment type="caution">
    <text evidence="2">The sequence shown here is derived from an EMBL/GenBank/DDBJ whole genome shotgun (WGS) entry which is preliminary data.</text>
</comment>
<sequence>MNFAHDQLGPLLHDASRLVRKRFAQRASEYGLSSAQWRLLAVVLREGSASQARIADKLEIEPISVSRLVDRMEQAGWVARQPDPEDRRVRVIVATPSTMLIRNDLKAMADSVFAEALSNLTPDARHALITGLASVTSTLSQAVCDAAADVKDI</sequence>
<protein>
    <submittedName>
        <fullName evidence="2">MarR family transcriptional regulator</fullName>
    </submittedName>
</protein>
<dbReference type="GO" id="GO:0003700">
    <property type="term" value="F:DNA-binding transcription factor activity"/>
    <property type="evidence" value="ECO:0007669"/>
    <property type="project" value="InterPro"/>
</dbReference>
<organism evidence="2 3">
    <name type="scientific">Cypionkella aquatica</name>
    <dbReference type="NCBI Taxonomy" id="1756042"/>
    <lineage>
        <taxon>Bacteria</taxon>
        <taxon>Pseudomonadati</taxon>
        <taxon>Pseudomonadota</taxon>
        <taxon>Alphaproteobacteria</taxon>
        <taxon>Rhodobacterales</taxon>
        <taxon>Paracoccaceae</taxon>
        <taxon>Cypionkella</taxon>
    </lineage>
</organism>
<dbReference type="PANTHER" id="PTHR33164">
    <property type="entry name" value="TRANSCRIPTIONAL REGULATOR, MARR FAMILY"/>
    <property type="match status" value="1"/>
</dbReference>
<dbReference type="PRINTS" id="PR00598">
    <property type="entry name" value="HTHMARR"/>
</dbReference>
<dbReference type="InterPro" id="IPR036388">
    <property type="entry name" value="WH-like_DNA-bd_sf"/>
</dbReference>
<dbReference type="SUPFAM" id="SSF46785">
    <property type="entry name" value="Winged helix' DNA-binding domain"/>
    <property type="match status" value="1"/>
</dbReference>
<dbReference type="InterPro" id="IPR039422">
    <property type="entry name" value="MarR/SlyA-like"/>
</dbReference>
<evidence type="ECO:0000313" key="3">
    <source>
        <dbReference type="Proteomes" id="UP001157355"/>
    </source>
</evidence>
<accession>A0AA37U3B6</accession>